<evidence type="ECO:0000256" key="12">
    <source>
        <dbReference type="ARBA" id="ARBA00025185"/>
    </source>
</evidence>
<keyword evidence="6" id="KW-0678">Repressor</keyword>
<dbReference type="GO" id="GO:0003677">
    <property type="term" value="F:DNA binding"/>
    <property type="evidence" value="ECO:0007669"/>
    <property type="project" value="UniProtKB-KW"/>
</dbReference>
<comment type="similarity">
    <text evidence="2">Belongs to the DtxR/MntR family.</text>
</comment>
<keyword evidence="8" id="KW-0238">DNA-binding</keyword>
<dbReference type="EMBL" id="ATHJ01000071">
    <property type="protein sequence ID" value="EPR41855.1"/>
    <property type="molecule type" value="Genomic_DNA"/>
</dbReference>
<name>S7TYQ3_DESML</name>
<comment type="subunit">
    <text evidence="3">Homodimer.</text>
</comment>
<dbReference type="RefSeq" id="WP_020876236.1">
    <property type="nucleotide sequence ID" value="NZ_ATHJ01000071.1"/>
</dbReference>
<dbReference type="InterPro" id="IPR036390">
    <property type="entry name" value="WH_DNA-bd_sf"/>
</dbReference>
<dbReference type="InterPro" id="IPR022689">
    <property type="entry name" value="Iron_dep_repressor"/>
</dbReference>
<comment type="subcellular location">
    <subcellularLocation>
        <location evidence="1">Cytoplasm</location>
    </subcellularLocation>
</comment>
<evidence type="ECO:0000256" key="7">
    <source>
        <dbReference type="ARBA" id="ARBA00023015"/>
    </source>
</evidence>
<dbReference type="Gene3D" id="1.10.60.10">
    <property type="entry name" value="Iron dependent repressor, metal binding and dimerisation domain"/>
    <property type="match status" value="1"/>
</dbReference>
<dbReference type="GO" id="GO:0046914">
    <property type="term" value="F:transition metal ion binding"/>
    <property type="evidence" value="ECO:0007669"/>
    <property type="project" value="InterPro"/>
</dbReference>
<dbReference type="PANTHER" id="PTHR33238">
    <property type="entry name" value="IRON (METAL) DEPENDENT REPRESSOR, DTXR FAMILY"/>
    <property type="match status" value="1"/>
</dbReference>
<dbReference type="Gene3D" id="1.10.10.10">
    <property type="entry name" value="Winged helix-like DNA-binding domain superfamily/Winged helix DNA-binding domain"/>
    <property type="match status" value="1"/>
</dbReference>
<comment type="caution">
    <text evidence="16">The sequence shown here is derived from an EMBL/GenBank/DDBJ whole genome shotgun (WGS) entry which is preliminary data.</text>
</comment>
<evidence type="ECO:0000256" key="5">
    <source>
        <dbReference type="ARBA" id="ARBA00022490"/>
    </source>
</evidence>
<reference evidence="16 17" key="1">
    <citation type="journal article" date="2013" name="Genome Announc.">
        <title>Draft genome sequences for three mercury-methylating, sulfate-reducing bacteria.</title>
        <authorList>
            <person name="Brown S.D."/>
            <person name="Hurt R.A.Jr."/>
            <person name="Gilmour C.C."/>
            <person name="Elias D.A."/>
        </authorList>
    </citation>
    <scope>NUCLEOTIDE SEQUENCE [LARGE SCALE GENOMIC DNA]</scope>
    <source>
        <strain evidence="16 17">DSM 2059</strain>
    </source>
</reference>
<evidence type="ECO:0000256" key="13">
    <source>
        <dbReference type="ARBA" id="ARBA00032593"/>
    </source>
</evidence>
<dbReference type="GO" id="GO:0005737">
    <property type="term" value="C:cytoplasm"/>
    <property type="evidence" value="ECO:0007669"/>
    <property type="project" value="UniProtKB-SubCell"/>
</dbReference>
<comment type="function">
    <text evidence="12">In the presence of manganese, represses expression of mntH and mntS. Up-regulates expression of mntP.</text>
</comment>
<dbReference type="STRING" id="897.B2D07_00320"/>
<accession>S7TYQ3</accession>
<dbReference type="InterPro" id="IPR036421">
    <property type="entry name" value="Fe_dep_repressor_sf"/>
</dbReference>
<dbReference type="OrthoDB" id="9791355at2"/>
<evidence type="ECO:0000256" key="10">
    <source>
        <dbReference type="ARBA" id="ARBA00023163"/>
    </source>
</evidence>
<dbReference type="eggNOG" id="COG1321">
    <property type="taxonomic scope" value="Bacteria"/>
</dbReference>
<keyword evidence="9" id="KW-0010">Activator</keyword>
<evidence type="ECO:0000256" key="3">
    <source>
        <dbReference type="ARBA" id="ARBA00011738"/>
    </source>
</evidence>
<dbReference type="SUPFAM" id="SSF46785">
    <property type="entry name" value="Winged helix' DNA-binding domain"/>
    <property type="match status" value="1"/>
</dbReference>
<dbReference type="GO" id="GO:0046983">
    <property type="term" value="F:protein dimerization activity"/>
    <property type="evidence" value="ECO:0007669"/>
    <property type="project" value="InterPro"/>
</dbReference>
<dbReference type="InterPro" id="IPR050536">
    <property type="entry name" value="DtxR_MntR_Metal-Reg"/>
</dbReference>
<evidence type="ECO:0000256" key="8">
    <source>
        <dbReference type="ARBA" id="ARBA00023125"/>
    </source>
</evidence>
<dbReference type="InterPro" id="IPR001367">
    <property type="entry name" value="Fe_dep_repressor"/>
</dbReference>
<keyword evidence="14" id="KW-0175">Coiled coil</keyword>
<dbReference type="AlphaFoldDB" id="S7TYQ3"/>
<proteinExistence type="inferred from homology"/>
<protein>
    <recommendedName>
        <fullName evidence="4">Transcriptional regulator MntR</fullName>
    </recommendedName>
    <alternativeName>
        <fullName evidence="13">Manganese transport regulator</fullName>
    </alternativeName>
</protein>
<evidence type="ECO:0000313" key="16">
    <source>
        <dbReference type="EMBL" id="EPR41855.1"/>
    </source>
</evidence>
<dbReference type="PANTHER" id="PTHR33238:SF11">
    <property type="entry name" value="TRANSCRIPTIONAL REGULATOR MNTR"/>
    <property type="match status" value="1"/>
</dbReference>
<organism evidence="16 17">
    <name type="scientific">Desulfococcus multivorans DSM 2059</name>
    <dbReference type="NCBI Taxonomy" id="1121405"/>
    <lineage>
        <taxon>Bacteria</taxon>
        <taxon>Pseudomonadati</taxon>
        <taxon>Thermodesulfobacteriota</taxon>
        <taxon>Desulfobacteria</taxon>
        <taxon>Desulfobacterales</taxon>
        <taxon>Desulfococcaceae</taxon>
        <taxon>Desulfococcus</taxon>
    </lineage>
</organism>
<dbReference type="Pfam" id="PF01325">
    <property type="entry name" value="Fe_dep_repress"/>
    <property type="match status" value="1"/>
</dbReference>
<dbReference type="SMART" id="SM00529">
    <property type="entry name" value="HTH_DTXR"/>
    <property type="match status" value="1"/>
</dbReference>
<keyword evidence="5" id="KW-0963">Cytoplasm</keyword>
<evidence type="ECO:0000313" key="17">
    <source>
        <dbReference type="Proteomes" id="UP000014977"/>
    </source>
</evidence>
<keyword evidence="10" id="KW-0804">Transcription</keyword>
<keyword evidence="11" id="KW-0464">Manganese</keyword>
<evidence type="ECO:0000256" key="6">
    <source>
        <dbReference type="ARBA" id="ARBA00022491"/>
    </source>
</evidence>
<dbReference type="PROSITE" id="PS50944">
    <property type="entry name" value="HTH_DTXR"/>
    <property type="match status" value="1"/>
</dbReference>
<keyword evidence="7" id="KW-0805">Transcription regulation</keyword>
<evidence type="ECO:0000256" key="1">
    <source>
        <dbReference type="ARBA" id="ARBA00004496"/>
    </source>
</evidence>
<evidence type="ECO:0000259" key="15">
    <source>
        <dbReference type="PROSITE" id="PS50944"/>
    </source>
</evidence>
<dbReference type="InterPro" id="IPR022687">
    <property type="entry name" value="HTH_DTXR"/>
</dbReference>
<evidence type="ECO:0000256" key="4">
    <source>
        <dbReference type="ARBA" id="ARBA00022386"/>
    </source>
</evidence>
<dbReference type="Proteomes" id="UP000014977">
    <property type="component" value="Unassembled WGS sequence"/>
</dbReference>
<evidence type="ECO:0000256" key="9">
    <source>
        <dbReference type="ARBA" id="ARBA00023159"/>
    </source>
</evidence>
<dbReference type="PATRIC" id="fig|1121405.3.peg.1314"/>
<keyword evidence="17" id="KW-1185">Reference proteome</keyword>
<feature type="domain" description="HTH dtxR-type" evidence="15">
    <location>
        <begin position="4"/>
        <end position="65"/>
    </location>
</feature>
<evidence type="ECO:0000256" key="14">
    <source>
        <dbReference type="SAM" id="Coils"/>
    </source>
</evidence>
<dbReference type="SUPFAM" id="SSF47979">
    <property type="entry name" value="Iron-dependent repressor protein, dimerization domain"/>
    <property type="match status" value="1"/>
</dbReference>
<evidence type="ECO:0000256" key="11">
    <source>
        <dbReference type="ARBA" id="ARBA00023211"/>
    </source>
</evidence>
<dbReference type="InterPro" id="IPR036388">
    <property type="entry name" value="WH-like_DNA-bd_sf"/>
</dbReference>
<gene>
    <name evidence="16" type="ORF">dsmv_1854</name>
</gene>
<sequence>MQGLSENLENYLETILELQRENTVARVKDIAEKIGVLSGTVTSALRTLSEKGLVNYKPYSFITLTPEGERIAMEVLRRHHVIKDFLHCVLLLDEDRAEENACRMEHAMDKVAINRLVQFIDYVHQCPRAGEDWIANFNTFFSRNRIVESNCPDCLDKCMTRYSRKRTASDDTDISS</sequence>
<dbReference type="Pfam" id="PF02742">
    <property type="entry name" value="Fe_dep_repr_C"/>
    <property type="match status" value="1"/>
</dbReference>
<evidence type="ECO:0000256" key="2">
    <source>
        <dbReference type="ARBA" id="ARBA00007871"/>
    </source>
</evidence>
<feature type="coiled-coil region" evidence="14">
    <location>
        <begin position="1"/>
        <end position="28"/>
    </location>
</feature>
<dbReference type="GO" id="GO:0003700">
    <property type="term" value="F:DNA-binding transcription factor activity"/>
    <property type="evidence" value="ECO:0007669"/>
    <property type="project" value="InterPro"/>
</dbReference>